<accession>A0AAC9PJI7</accession>
<geneLocation type="plasmid" evidence="3 4">
    <name>lp54</name>
</geneLocation>
<evidence type="ECO:0000313" key="4">
    <source>
        <dbReference type="Proteomes" id="UP000185516"/>
    </source>
</evidence>
<dbReference type="NCBIfam" id="NF033729">
    <property type="entry name" value="borfam54_2"/>
    <property type="match status" value="1"/>
</dbReference>
<keyword evidence="3" id="KW-0614">Plasmid</keyword>
<dbReference type="RefSeq" id="WP_075552785.1">
    <property type="nucleotide sequence ID" value="NZ_CP015795.1"/>
</dbReference>
<dbReference type="Gene3D" id="1.10.3160.10">
    <property type="entry name" value="Bbcrasp-1"/>
    <property type="match status" value="1"/>
</dbReference>
<feature type="signal peptide" evidence="2">
    <location>
        <begin position="1"/>
        <end position="27"/>
    </location>
</feature>
<dbReference type="EMBL" id="CP015795">
    <property type="protein sequence ID" value="APT00493.1"/>
    <property type="molecule type" value="Genomic_DNA"/>
</dbReference>
<name>A0AAC9PJI7_9SPIR</name>
<evidence type="ECO:0000313" key="3">
    <source>
        <dbReference type="EMBL" id="APT00493.1"/>
    </source>
</evidence>
<evidence type="ECO:0000256" key="2">
    <source>
        <dbReference type="SAM" id="SignalP"/>
    </source>
</evidence>
<evidence type="ECO:0000256" key="1">
    <source>
        <dbReference type="SAM" id="MobiDB-lite"/>
    </source>
</evidence>
<feature type="chain" id="PRO_5042286704" evidence="2">
    <location>
        <begin position="28"/>
        <end position="296"/>
    </location>
</feature>
<protein>
    <submittedName>
        <fullName evidence="3">Uncharacterized protein</fullName>
    </submittedName>
</protein>
<feature type="region of interest" description="Disordered" evidence="1">
    <location>
        <begin position="36"/>
        <end position="58"/>
    </location>
</feature>
<gene>
    <name evidence="3" type="ORF">Bmayo_04540</name>
</gene>
<dbReference type="Proteomes" id="UP000185516">
    <property type="component" value="Plasmid lp54"/>
</dbReference>
<sequence>MTKFKLDVIRLNIITAILALICISCTANPIDPKVNENANSKENTENSENASGDLNSLNQKHRKDAIAKLKEFGKKLEAQKKQEVEKIPNLTETNLVDTLKIYPMYYGKNKKDEKIEEPEKDPETKFTVVSEEIQKNEKLQIERMIYSSLNYETDKINKLKEILETLKGKDEHENIAISLLYATLDIQEHLDYYLELIKQEDKLNTLNLKELQELLIHVEFDLTLKEKFKETLEKTVNEVHPKIKEYHFIDSDMKKIKDNVKKDYIISHITKNYQIFDYSTHSTESKQNKLNELKAK</sequence>
<dbReference type="AlphaFoldDB" id="A0AAC9PJI7"/>
<keyword evidence="4" id="KW-1185">Reference proteome</keyword>
<dbReference type="Pfam" id="PF05714">
    <property type="entry name" value="PFam54_60"/>
    <property type="match status" value="1"/>
</dbReference>
<dbReference type="InterPro" id="IPR008421">
    <property type="entry name" value="Borrelia_lipoprotein_PFam54/60"/>
</dbReference>
<organism evidence="3 4">
    <name type="scientific">Borreliella mayonii</name>
    <dbReference type="NCBI Taxonomy" id="1674146"/>
    <lineage>
        <taxon>Bacteria</taxon>
        <taxon>Pseudomonadati</taxon>
        <taxon>Spirochaetota</taxon>
        <taxon>Spirochaetia</taxon>
        <taxon>Spirochaetales</taxon>
        <taxon>Borreliaceae</taxon>
        <taxon>Borreliella</taxon>
    </lineage>
</organism>
<dbReference type="KEGG" id="bmay:A7X70_06245"/>
<proteinExistence type="predicted"/>
<keyword evidence="2" id="KW-0732">Signal</keyword>
<reference evidence="3 4" key="1">
    <citation type="journal article" date="2016" name="PLoS ONE">
        <title>Whole Genome Sequence and Comparative Genomics of the Novel Lyme Borreliosis Causing Pathogen, Borrelia mayonii.</title>
        <authorList>
            <person name="Kingry L.C."/>
            <person name="Batra D."/>
            <person name="Replogle A."/>
            <person name="Rowe L.A."/>
            <person name="Pritt B.S."/>
            <person name="Petersen J.M."/>
        </authorList>
    </citation>
    <scope>NUCLEOTIDE SEQUENCE [LARGE SCALE GENOMIC DNA]</scope>
    <source>
        <strain evidence="3 4">MN14-1420</strain>
    </source>
</reference>